<dbReference type="EMBL" id="JAKROA010000004">
    <property type="protein sequence ID" value="KAL5107676.1"/>
    <property type="molecule type" value="Genomic_DNA"/>
</dbReference>
<organism evidence="2 3">
    <name type="scientific">Taenia crassiceps</name>
    <dbReference type="NCBI Taxonomy" id="6207"/>
    <lineage>
        <taxon>Eukaryota</taxon>
        <taxon>Metazoa</taxon>
        <taxon>Spiralia</taxon>
        <taxon>Lophotrochozoa</taxon>
        <taxon>Platyhelminthes</taxon>
        <taxon>Cestoda</taxon>
        <taxon>Eucestoda</taxon>
        <taxon>Cyclophyllidea</taxon>
        <taxon>Taeniidae</taxon>
        <taxon>Taenia</taxon>
    </lineage>
</organism>
<evidence type="ECO:0000313" key="3">
    <source>
        <dbReference type="Proteomes" id="UP001651158"/>
    </source>
</evidence>
<keyword evidence="3" id="KW-1185">Reference proteome</keyword>
<reference evidence="2 3" key="1">
    <citation type="journal article" date="2022" name="Front. Cell. Infect. Microbiol.">
        <title>The Genomes of Two Strains of Taenia crassiceps the Animal Model for the Study of Human Cysticercosis.</title>
        <authorList>
            <person name="Bobes R.J."/>
            <person name="Estrada K."/>
            <person name="Rios-Valencia D.G."/>
            <person name="Calderon-Gallegos A."/>
            <person name="de la Torre P."/>
            <person name="Carrero J.C."/>
            <person name="Sanchez-Flores A."/>
            <person name="Laclette J.P."/>
        </authorList>
    </citation>
    <scope>NUCLEOTIDE SEQUENCE [LARGE SCALE GENOMIC DNA]</scope>
    <source>
        <strain evidence="2">WFUcys</strain>
    </source>
</reference>
<feature type="compositionally biased region" description="Polar residues" evidence="1">
    <location>
        <begin position="79"/>
        <end position="90"/>
    </location>
</feature>
<comment type="caution">
    <text evidence="2">The sequence shown here is derived from an EMBL/GenBank/DDBJ whole genome shotgun (WGS) entry which is preliminary data.</text>
</comment>
<protein>
    <submittedName>
        <fullName evidence="2">Uncharacterized protein</fullName>
    </submittedName>
</protein>
<feature type="compositionally biased region" description="Pro residues" evidence="1">
    <location>
        <begin position="65"/>
        <end position="76"/>
    </location>
</feature>
<proteinExistence type="predicted"/>
<sequence length="119" mass="13071">MRSNEDIEDGGTFKGMSQICSGNLNLSVTPSRSNAGASTRHPRDVMTIKPLDDSRNLVSYERSAHPPPPPPPPPRQPQVHGQSTDRSSTSEVDEPVIYPPDLGYHLGSQNDFRVQKFSC</sequence>
<feature type="compositionally biased region" description="Polar residues" evidence="1">
    <location>
        <begin position="18"/>
        <end position="37"/>
    </location>
</feature>
<feature type="compositionally biased region" description="Basic and acidic residues" evidence="1">
    <location>
        <begin position="41"/>
        <end position="55"/>
    </location>
</feature>
<accession>A0ABR4QDJ1</accession>
<feature type="region of interest" description="Disordered" evidence="1">
    <location>
        <begin position="1"/>
        <end position="107"/>
    </location>
</feature>
<name>A0ABR4QDJ1_9CEST</name>
<dbReference type="Proteomes" id="UP001651158">
    <property type="component" value="Unassembled WGS sequence"/>
</dbReference>
<evidence type="ECO:0000256" key="1">
    <source>
        <dbReference type="SAM" id="MobiDB-lite"/>
    </source>
</evidence>
<evidence type="ECO:0000313" key="2">
    <source>
        <dbReference type="EMBL" id="KAL5107676.1"/>
    </source>
</evidence>
<gene>
    <name evidence="2" type="ORF">TcWFU_004678</name>
</gene>